<dbReference type="AlphaFoldDB" id="A0A4C1V868"/>
<evidence type="ECO:0000313" key="1">
    <source>
        <dbReference type="EMBL" id="GBP35023.1"/>
    </source>
</evidence>
<protein>
    <submittedName>
        <fullName evidence="1">Uncharacterized protein</fullName>
    </submittedName>
</protein>
<comment type="caution">
    <text evidence="1">The sequence shown here is derived from an EMBL/GenBank/DDBJ whole genome shotgun (WGS) entry which is preliminary data.</text>
</comment>
<keyword evidence="2" id="KW-1185">Reference proteome</keyword>
<gene>
    <name evidence="1" type="ORF">EVAR_75224_1</name>
</gene>
<dbReference type="Proteomes" id="UP000299102">
    <property type="component" value="Unassembled WGS sequence"/>
</dbReference>
<name>A0A4C1V868_EUMVA</name>
<accession>A0A4C1V868</accession>
<dbReference type="EMBL" id="BGZK01000298">
    <property type="protein sequence ID" value="GBP35023.1"/>
    <property type="molecule type" value="Genomic_DNA"/>
</dbReference>
<sequence length="194" mass="20884">MIGAYSDSYAGGRAVCAGVKVKSGHSLRVQIIIVASVVIAPTSRKWAPSRRERAVFICHVTTVARADYGTVCHENLFKFTQTTSGSGRDVAIGALLITWHALGGARPPGRRHVLSIIQNSFLFHSKGRGVDPKPGAAGRRRAPVATIIIIVIRSPVELSGYPRSVDSNSTVGFDVDGAIEPTTYYSKRCRPQLQ</sequence>
<evidence type="ECO:0000313" key="2">
    <source>
        <dbReference type="Proteomes" id="UP000299102"/>
    </source>
</evidence>
<reference evidence="1 2" key="1">
    <citation type="journal article" date="2019" name="Commun. Biol.">
        <title>The bagworm genome reveals a unique fibroin gene that provides high tensile strength.</title>
        <authorList>
            <person name="Kono N."/>
            <person name="Nakamura H."/>
            <person name="Ohtoshi R."/>
            <person name="Tomita M."/>
            <person name="Numata K."/>
            <person name="Arakawa K."/>
        </authorList>
    </citation>
    <scope>NUCLEOTIDE SEQUENCE [LARGE SCALE GENOMIC DNA]</scope>
</reference>
<proteinExistence type="predicted"/>
<dbReference type="OrthoDB" id="10492942at2759"/>
<organism evidence="1 2">
    <name type="scientific">Eumeta variegata</name>
    <name type="common">Bagworm moth</name>
    <name type="synonym">Eumeta japonica</name>
    <dbReference type="NCBI Taxonomy" id="151549"/>
    <lineage>
        <taxon>Eukaryota</taxon>
        <taxon>Metazoa</taxon>
        <taxon>Ecdysozoa</taxon>
        <taxon>Arthropoda</taxon>
        <taxon>Hexapoda</taxon>
        <taxon>Insecta</taxon>
        <taxon>Pterygota</taxon>
        <taxon>Neoptera</taxon>
        <taxon>Endopterygota</taxon>
        <taxon>Lepidoptera</taxon>
        <taxon>Glossata</taxon>
        <taxon>Ditrysia</taxon>
        <taxon>Tineoidea</taxon>
        <taxon>Psychidae</taxon>
        <taxon>Oiketicinae</taxon>
        <taxon>Eumeta</taxon>
    </lineage>
</organism>